<dbReference type="EMBL" id="CYRY02005570">
    <property type="protein sequence ID" value="VCW70004.1"/>
    <property type="molecule type" value="Genomic_DNA"/>
</dbReference>
<feature type="signal peptide" evidence="1">
    <location>
        <begin position="1"/>
        <end position="19"/>
    </location>
</feature>
<gene>
    <name evidence="2" type="ORF">BN2614_LOCUS5</name>
</gene>
<accession>A0A9X9LJU1</accession>
<feature type="chain" id="PRO_5040850954" evidence="1">
    <location>
        <begin position="20"/>
        <end position="41"/>
    </location>
</feature>
<keyword evidence="3" id="KW-1185">Reference proteome</keyword>
<comment type="caution">
    <text evidence="2">The sequence shown here is derived from an EMBL/GenBank/DDBJ whole genome shotgun (WGS) entry which is preliminary data.</text>
</comment>
<sequence>MSLCRIWKSLLSIPLPLNLVQWPSLPSGPSTPCFRQRQPLK</sequence>
<organism evidence="2 3">
    <name type="scientific">Gulo gulo</name>
    <name type="common">Wolverine</name>
    <name type="synonym">Gluton</name>
    <dbReference type="NCBI Taxonomy" id="48420"/>
    <lineage>
        <taxon>Eukaryota</taxon>
        <taxon>Metazoa</taxon>
        <taxon>Chordata</taxon>
        <taxon>Craniata</taxon>
        <taxon>Vertebrata</taxon>
        <taxon>Euteleostomi</taxon>
        <taxon>Mammalia</taxon>
        <taxon>Eutheria</taxon>
        <taxon>Laurasiatheria</taxon>
        <taxon>Carnivora</taxon>
        <taxon>Caniformia</taxon>
        <taxon>Musteloidea</taxon>
        <taxon>Mustelidae</taxon>
        <taxon>Guloninae</taxon>
        <taxon>Gulo</taxon>
    </lineage>
</organism>
<protein>
    <submittedName>
        <fullName evidence="2">Uncharacterized protein</fullName>
    </submittedName>
</protein>
<reference evidence="2 3" key="1">
    <citation type="submission" date="2018-10" db="EMBL/GenBank/DDBJ databases">
        <authorList>
            <person name="Ekblom R."/>
            <person name="Jareborg N."/>
        </authorList>
    </citation>
    <scope>NUCLEOTIDE SEQUENCE [LARGE SCALE GENOMIC DNA]</scope>
    <source>
        <tissue evidence="2">Muscle</tissue>
    </source>
</reference>
<evidence type="ECO:0000313" key="2">
    <source>
        <dbReference type="EMBL" id="VCW70004.1"/>
    </source>
</evidence>
<proteinExistence type="predicted"/>
<dbReference type="AlphaFoldDB" id="A0A9X9LJU1"/>
<evidence type="ECO:0000256" key="1">
    <source>
        <dbReference type="SAM" id="SignalP"/>
    </source>
</evidence>
<keyword evidence="1" id="KW-0732">Signal</keyword>
<name>A0A9X9LJU1_GULGU</name>
<dbReference type="Proteomes" id="UP000269945">
    <property type="component" value="Unassembled WGS sequence"/>
</dbReference>
<evidence type="ECO:0000313" key="3">
    <source>
        <dbReference type="Proteomes" id="UP000269945"/>
    </source>
</evidence>